<reference evidence="2 3" key="1">
    <citation type="submission" date="2014-07" db="EMBL/GenBank/DDBJ databases">
        <title>Draft Genome Sequence of Gephyronic Acid Producer, Cystobacter violaceus Strain Cb vi76.</title>
        <authorList>
            <person name="Stevens D.C."/>
            <person name="Young J."/>
            <person name="Carmichael R."/>
            <person name="Tan J."/>
            <person name="Taylor R.E."/>
        </authorList>
    </citation>
    <scope>NUCLEOTIDE SEQUENCE [LARGE SCALE GENOMIC DNA]</scope>
    <source>
        <strain evidence="2 3">Cb vi76</strain>
    </source>
</reference>
<dbReference type="EMBL" id="JPMI01000233">
    <property type="protein sequence ID" value="KFA89783.1"/>
    <property type="molecule type" value="Genomic_DNA"/>
</dbReference>
<name>A0A084SMU8_9BACT</name>
<dbReference type="RefSeq" id="WP_052518950.1">
    <property type="nucleotide sequence ID" value="NZ_JPMI01000233.1"/>
</dbReference>
<dbReference type="AlphaFoldDB" id="A0A084SMU8"/>
<feature type="region of interest" description="Disordered" evidence="1">
    <location>
        <begin position="201"/>
        <end position="223"/>
    </location>
</feature>
<evidence type="ECO:0000256" key="1">
    <source>
        <dbReference type="SAM" id="MobiDB-lite"/>
    </source>
</evidence>
<organism evidence="2 3">
    <name type="scientific">Archangium violaceum Cb vi76</name>
    <dbReference type="NCBI Taxonomy" id="1406225"/>
    <lineage>
        <taxon>Bacteria</taxon>
        <taxon>Pseudomonadati</taxon>
        <taxon>Myxococcota</taxon>
        <taxon>Myxococcia</taxon>
        <taxon>Myxococcales</taxon>
        <taxon>Cystobacterineae</taxon>
        <taxon>Archangiaceae</taxon>
        <taxon>Archangium</taxon>
    </lineage>
</organism>
<evidence type="ECO:0000313" key="2">
    <source>
        <dbReference type="EMBL" id="KFA89783.1"/>
    </source>
</evidence>
<comment type="caution">
    <text evidence="2">The sequence shown here is derived from an EMBL/GenBank/DDBJ whole genome shotgun (WGS) entry which is preliminary data.</text>
</comment>
<evidence type="ECO:0000313" key="3">
    <source>
        <dbReference type="Proteomes" id="UP000028547"/>
    </source>
</evidence>
<sequence length="223" mass="24006">MKKFARREVAHVVAMVGMLVLGVRCAGMEEVESEHPHLMLDNALLVAERTGLQVCVELAPTLKERSGELLGALKADLASLRERHPLWEKSGFGQAPVRVQLGCPGAAMPSERMERKGALVGPGVSERPSPFRTFLYVLDDARAQAVLGKEEPIRARAELMKVEDHVLAEVSTALVIRASDLGTPSFQETWLPTGVGLPPLREPAAAPSADFMPKVSGGSGLEQ</sequence>
<accession>A0A084SMU8</accession>
<protein>
    <submittedName>
        <fullName evidence="2">Uncharacterized protein</fullName>
    </submittedName>
</protein>
<proteinExistence type="predicted"/>
<gene>
    <name evidence="2" type="ORF">Q664_33455</name>
</gene>
<dbReference type="Proteomes" id="UP000028547">
    <property type="component" value="Unassembled WGS sequence"/>
</dbReference>